<dbReference type="Proteomes" id="UP000219215">
    <property type="component" value="Chromosome DPRO"/>
</dbReference>
<evidence type="ECO:0000313" key="2">
    <source>
        <dbReference type="Proteomes" id="UP000219215"/>
    </source>
</evidence>
<reference evidence="2" key="1">
    <citation type="submission" date="2017-09" db="EMBL/GenBank/DDBJ databases">
        <authorList>
            <person name="Regsiter A."/>
            <person name="William W."/>
        </authorList>
    </citation>
    <scope>NUCLEOTIDE SEQUENCE [LARGE SCALE GENOMIC DNA]</scope>
    <source>
        <strain evidence="2">500-1</strain>
    </source>
</reference>
<proteinExistence type="predicted"/>
<dbReference type="EMBL" id="LT907975">
    <property type="protein sequence ID" value="SOB60541.1"/>
    <property type="molecule type" value="Genomic_DNA"/>
</dbReference>
<dbReference type="OrthoDB" id="6312934at2"/>
<dbReference type="Pfam" id="PF05926">
    <property type="entry name" value="Phage_GPL"/>
    <property type="match status" value="1"/>
</dbReference>
<dbReference type="AlphaFoldDB" id="A0A2C8FDK2"/>
<dbReference type="InterPro" id="IPR009225">
    <property type="entry name" value="Phage_head_completion_GpL"/>
</dbReference>
<dbReference type="RefSeq" id="WP_097013246.1">
    <property type="nucleotide sequence ID" value="NZ_LT907975.1"/>
</dbReference>
<sequence>MSFSGKTTAESTAIVQNDGWWPDFSVADFQKRYRMPSEYAEELLVDGLQIGAAWANKELMEWKAGQVASGFAGLSEVPCESKLGNDTLHLINYRRAVYSHAKGYLLQQYPTVDRREAATNEARESEETESKFYEYAQQAISDILGKSRVTAVLL</sequence>
<accession>A0A2C8FDK2</accession>
<evidence type="ECO:0000313" key="1">
    <source>
        <dbReference type="EMBL" id="SOB60541.1"/>
    </source>
</evidence>
<protein>
    <submittedName>
        <fullName evidence="1">Head completion protein</fullName>
    </submittedName>
</protein>
<dbReference type="KEGG" id="pprf:DPRO_3625"/>
<organism evidence="1 2">
    <name type="scientific">Pseudodesulfovibrio profundus</name>
    <dbReference type="NCBI Taxonomy" id="57320"/>
    <lineage>
        <taxon>Bacteria</taxon>
        <taxon>Pseudomonadati</taxon>
        <taxon>Thermodesulfobacteriota</taxon>
        <taxon>Desulfovibrionia</taxon>
        <taxon>Desulfovibrionales</taxon>
        <taxon>Desulfovibrionaceae</taxon>
    </lineage>
</organism>
<gene>
    <name evidence="1" type="ORF">DPRO_3625</name>
</gene>
<keyword evidence="2" id="KW-1185">Reference proteome</keyword>
<name>A0A2C8FDK2_9BACT</name>